<organism evidence="2">
    <name type="scientific">marine metagenome</name>
    <dbReference type="NCBI Taxonomy" id="408172"/>
    <lineage>
        <taxon>unclassified sequences</taxon>
        <taxon>metagenomes</taxon>
        <taxon>ecological metagenomes</taxon>
    </lineage>
</organism>
<feature type="compositionally biased region" description="Basic and acidic residues" evidence="1">
    <location>
        <begin position="215"/>
        <end position="227"/>
    </location>
</feature>
<accession>A0A382J457</accession>
<sequence>MNDKLGKVQKPSVGNILGKKKVYVCILIQAPAEAPKELHDIIQKYWDAVEINLSNLEKKAGVINKIFVEGIPGKGEDVSMGIKEASLGAWQISEIRTKSGAIFEQLEDKEILLKVVDWSKCLNVGLMSQQVADTITNELKEESEKRLNYIKNSLINNIDEGESALIFTGNQDIQIPENIEKFIISPPELDMVAQWIKKAQQEMEEKIRNQYNAQQEKEQKDESDKTDSGLWTPN</sequence>
<proteinExistence type="predicted"/>
<evidence type="ECO:0000313" key="2">
    <source>
        <dbReference type="EMBL" id="SVC06820.1"/>
    </source>
</evidence>
<evidence type="ECO:0000256" key="1">
    <source>
        <dbReference type="SAM" id="MobiDB-lite"/>
    </source>
</evidence>
<dbReference type="EMBL" id="UINC01071706">
    <property type="protein sequence ID" value="SVC06820.1"/>
    <property type="molecule type" value="Genomic_DNA"/>
</dbReference>
<protein>
    <submittedName>
        <fullName evidence="2">Uncharacterized protein</fullName>
    </submittedName>
</protein>
<dbReference type="AlphaFoldDB" id="A0A382J457"/>
<reference evidence="2" key="1">
    <citation type="submission" date="2018-05" db="EMBL/GenBank/DDBJ databases">
        <authorList>
            <person name="Lanie J.A."/>
            <person name="Ng W.-L."/>
            <person name="Kazmierczak K.M."/>
            <person name="Andrzejewski T.M."/>
            <person name="Davidsen T.M."/>
            <person name="Wayne K.J."/>
            <person name="Tettelin H."/>
            <person name="Glass J.I."/>
            <person name="Rusch D."/>
            <person name="Podicherti R."/>
            <person name="Tsui H.-C.T."/>
            <person name="Winkler M.E."/>
        </authorList>
    </citation>
    <scope>NUCLEOTIDE SEQUENCE</scope>
</reference>
<feature type="region of interest" description="Disordered" evidence="1">
    <location>
        <begin position="206"/>
        <end position="234"/>
    </location>
</feature>
<name>A0A382J457_9ZZZZ</name>
<gene>
    <name evidence="2" type="ORF">METZ01_LOCUS259674</name>
</gene>